<dbReference type="PROSITE" id="PS51085">
    <property type="entry name" value="2FE2S_FER_2"/>
    <property type="match status" value="1"/>
</dbReference>
<dbReference type="GO" id="GO:0051537">
    <property type="term" value="F:2 iron, 2 sulfur cluster binding"/>
    <property type="evidence" value="ECO:0007669"/>
    <property type="project" value="UniProtKB-KW"/>
</dbReference>
<dbReference type="PANTHER" id="PTHR23426">
    <property type="entry name" value="FERREDOXIN/ADRENODOXIN"/>
    <property type="match status" value="1"/>
</dbReference>
<organism evidence="8">
    <name type="scientific">Bradyrhizobium sp. HW13</name>
    <dbReference type="NCBI Taxonomy" id="161773"/>
    <lineage>
        <taxon>Bacteria</taxon>
        <taxon>Pseudomonadati</taxon>
        <taxon>Pseudomonadota</taxon>
        <taxon>Alphaproteobacteria</taxon>
        <taxon>Hyphomicrobiales</taxon>
        <taxon>Nitrobacteraceae</taxon>
        <taxon>Bradyrhizobium</taxon>
    </lineage>
</organism>
<sequence length="105" mass="11232">MAVINVERSSGEKQVVTATAGQSLMEALRSAGIDEVLAICGGCCSCATCHVYIDDTFLEHLPPLGATEDDLLDSLSHRTARSRLSCQIRLTEDLSGIVLRVAPEE</sequence>
<protein>
    <submittedName>
        <fullName evidence="8">2,4-D oxygenasee ferredoxin component</fullName>
    </submittedName>
</protein>
<dbReference type="InterPro" id="IPR001041">
    <property type="entry name" value="2Fe-2S_ferredoxin-type"/>
</dbReference>
<gene>
    <name evidence="8" type="primary">cadC</name>
</gene>
<dbReference type="Gene3D" id="3.10.20.30">
    <property type="match status" value="1"/>
</dbReference>
<dbReference type="EMBL" id="AB062679">
    <property type="protein sequence ID" value="BAB78524.1"/>
    <property type="molecule type" value="Genomic_DNA"/>
</dbReference>
<dbReference type="InterPro" id="IPR001055">
    <property type="entry name" value="Adrenodoxin-like"/>
</dbReference>
<name>Q8VUY9_9BRAD</name>
<dbReference type="InterPro" id="IPR012675">
    <property type="entry name" value="Beta-grasp_dom_sf"/>
</dbReference>
<keyword evidence="4" id="KW-0408">Iron</keyword>
<dbReference type="SUPFAM" id="SSF54292">
    <property type="entry name" value="2Fe-2S ferredoxin-like"/>
    <property type="match status" value="1"/>
</dbReference>
<dbReference type="InterPro" id="IPR036010">
    <property type="entry name" value="2Fe-2S_ferredoxin-like_sf"/>
</dbReference>
<evidence type="ECO:0000256" key="3">
    <source>
        <dbReference type="ARBA" id="ARBA00022723"/>
    </source>
</evidence>
<dbReference type="PRINTS" id="PR00355">
    <property type="entry name" value="ADRENODOXIN"/>
</dbReference>
<feature type="domain" description="2Fe-2S ferredoxin-type" evidence="7">
    <location>
        <begin position="2"/>
        <end position="105"/>
    </location>
</feature>
<reference evidence="8" key="1">
    <citation type="journal article" date="2002" name="J. Bacteriol.">
        <title>Novel 2,4-dichlorophenoxyacetic acid degradation genes from oligotrophic Bradyrhizobium sp. strain HW13 isolated from a pristine environment.</title>
        <authorList>
            <person name="Kitagawa W."/>
            <person name="Takami S."/>
            <person name="Miyauchi K."/>
            <person name="Masai E."/>
            <person name="Kamagata Y."/>
            <person name="Tiedje J.M."/>
            <person name="Fukuda M."/>
        </authorList>
    </citation>
    <scope>NUCLEOTIDE SEQUENCE</scope>
    <source>
        <strain evidence="8">HW13</strain>
    </source>
</reference>
<comment type="similarity">
    <text evidence="1">Belongs to the adrenodoxin/putidaredoxin family.</text>
</comment>
<evidence type="ECO:0000256" key="1">
    <source>
        <dbReference type="ARBA" id="ARBA00010914"/>
    </source>
</evidence>
<keyword evidence="5" id="KW-0411">Iron-sulfur</keyword>
<dbReference type="GO" id="GO:0046872">
    <property type="term" value="F:metal ion binding"/>
    <property type="evidence" value="ECO:0007669"/>
    <property type="project" value="UniProtKB-KW"/>
</dbReference>
<evidence type="ECO:0000256" key="2">
    <source>
        <dbReference type="ARBA" id="ARBA00022714"/>
    </source>
</evidence>
<evidence type="ECO:0000259" key="7">
    <source>
        <dbReference type="PROSITE" id="PS51085"/>
    </source>
</evidence>
<dbReference type="GO" id="GO:0140647">
    <property type="term" value="P:P450-containing electron transport chain"/>
    <property type="evidence" value="ECO:0007669"/>
    <property type="project" value="InterPro"/>
</dbReference>
<keyword evidence="2" id="KW-0001">2Fe-2S</keyword>
<keyword evidence="3" id="KW-0479">Metal-binding</keyword>
<evidence type="ECO:0000256" key="5">
    <source>
        <dbReference type="ARBA" id="ARBA00023014"/>
    </source>
</evidence>
<dbReference type="CDD" id="cd00207">
    <property type="entry name" value="fer2"/>
    <property type="match status" value="1"/>
</dbReference>
<evidence type="ECO:0000313" key="8">
    <source>
        <dbReference type="EMBL" id="BAB78524.1"/>
    </source>
</evidence>
<comment type="cofactor">
    <cofactor evidence="6">
        <name>[2Fe-2S] cluster</name>
        <dbReference type="ChEBI" id="CHEBI:190135"/>
    </cofactor>
</comment>
<dbReference type="PANTHER" id="PTHR23426:SF65">
    <property type="entry name" value="FERREDOXIN-2, MITOCHONDRIAL"/>
    <property type="match status" value="1"/>
</dbReference>
<proteinExistence type="inferred from homology"/>
<dbReference type="GO" id="GO:0009055">
    <property type="term" value="F:electron transfer activity"/>
    <property type="evidence" value="ECO:0007669"/>
    <property type="project" value="TreeGrafter"/>
</dbReference>
<dbReference type="AlphaFoldDB" id="Q8VUY9"/>
<accession>Q8VUY9</accession>
<evidence type="ECO:0000256" key="6">
    <source>
        <dbReference type="ARBA" id="ARBA00034078"/>
    </source>
</evidence>
<dbReference type="Pfam" id="PF00111">
    <property type="entry name" value="Fer2"/>
    <property type="match status" value="1"/>
</dbReference>
<evidence type="ECO:0000256" key="4">
    <source>
        <dbReference type="ARBA" id="ARBA00023004"/>
    </source>
</evidence>